<evidence type="ECO:0000313" key="3">
    <source>
        <dbReference type="Proteomes" id="UP001163064"/>
    </source>
</evidence>
<proteinExistence type="predicted"/>
<dbReference type="EMBL" id="JAPHNL010000248">
    <property type="protein sequence ID" value="MCX3061877.1"/>
    <property type="molecule type" value="Genomic_DNA"/>
</dbReference>
<sequence>MSDQTKKPNTSGNETVKELERKVENLADDIKKKYSTEALKKELRDDIIKLAAPTLLVSIAAPAFWSSSSLIEKLLERKLGITRNKWGFLWRQSRRERRLPAVSERLKQTNRNVRRANRRIDVTNDRLKRTNGRVNLLEETVANIKRRANTTRQQVRHIPASADFAGETDRLRILELHVNKLSEALG</sequence>
<protein>
    <submittedName>
        <fullName evidence="2">Uncharacterized protein</fullName>
    </submittedName>
</protein>
<evidence type="ECO:0000256" key="1">
    <source>
        <dbReference type="SAM" id="Coils"/>
    </source>
</evidence>
<keyword evidence="3" id="KW-1185">Reference proteome</keyword>
<feature type="coiled-coil region" evidence="1">
    <location>
        <begin position="99"/>
        <end position="154"/>
    </location>
</feature>
<accession>A0ABT3TXV5</accession>
<reference evidence="2" key="1">
    <citation type="submission" date="2022-10" db="EMBL/GenBank/DDBJ databases">
        <title>Streptomyces beihaiensis sp. nov., a chitin degrading actinobacterium, isolated from shrimp pond soil.</title>
        <authorList>
            <person name="Xie J."/>
            <person name="Shen N."/>
        </authorList>
    </citation>
    <scope>NUCLEOTIDE SEQUENCE</scope>
    <source>
        <strain evidence="2">GXMU-J5</strain>
    </source>
</reference>
<organism evidence="2 3">
    <name type="scientific">Streptomyces beihaiensis</name>
    <dbReference type="NCBI Taxonomy" id="2984495"/>
    <lineage>
        <taxon>Bacteria</taxon>
        <taxon>Bacillati</taxon>
        <taxon>Actinomycetota</taxon>
        <taxon>Actinomycetes</taxon>
        <taxon>Kitasatosporales</taxon>
        <taxon>Streptomycetaceae</taxon>
        <taxon>Streptomyces</taxon>
    </lineage>
</organism>
<feature type="coiled-coil region" evidence="1">
    <location>
        <begin position="9"/>
        <end position="36"/>
    </location>
</feature>
<dbReference type="Proteomes" id="UP001163064">
    <property type="component" value="Unassembled WGS sequence"/>
</dbReference>
<gene>
    <name evidence="2" type="ORF">OFY01_19340</name>
</gene>
<dbReference type="RefSeq" id="WP_266601581.1">
    <property type="nucleotide sequence ID" value="NZ_JAPHNL010000248.1"/>
</dbReference>
<keyword evidence="1" id="KW-0175">Coiled coil</keyword>
<comment type="caution">
    <text evidence="2">The sequence shown here is derived from an EMBL/GenBank/DDBJ whole genome shotgun (WGS) entry which is preliminary data.</text>
</comment>
<name>A0ABT3TXV5_9ACTN</name>
<dbReference type="SUPFAM" id="SSF57997">
    <property type="entry name" value="Tropomyosin"/>
    <property type="match status" value="1"/>
</dbReference>
<evidence type="ECO:0000313" key="2">
    <source>
        <dbReference type="EMBL" id="MCX3061877.1"/>
    </source>
</evidence>